<comment type="caution">
    <text evidence="1">The sequence shown here is derived from an EMBL/GenBank/DDBJ whole genome shotgun (WGS) entry which is preliminary data.</text>
</comment>
<dbReference type="AlphaFoldDB" id="W1X5Z9"/>
<protein>
    <submittedName>
        <fullName evidence="1">Methyl-accepting chemotaxis sensory transducer</fullName>
    </submittedName>
</protein>
<accession>W1X5Z9</accession>
<proteinExistence type="predicted"/>
<sequence>KIYEEKQVNILKAIEEGKVVEKIKVMADSIADIPSIVVYISSLEEFILLEFDNIVDIRFRVFSAALFKA</sequence>
<organism evidence="1">
    <name type="scientific">human gut metagenome</name>
    <dbReference type="NCBI Taxonomy" id="408170"/>
    <lineage>
        <taxon>unclassified sequences</taxon>
        <taxon>metagenomes</taxon>
        <taxon>organismal metagenomes</taxon>
    </lineage>
</organism>
<dbReference type="EMBL" id="AZMM01017683">
    <property type="protein sequence ID" value="ETJ25728.1"/>
    <property type="molecule type" value="Genomic_DNA"/>
</dbReference>
<gene>
    <name evidence="1" type="ORF">Q604_UNBC17683G0001</name>
</gene>
<evidence type="ECO:0000313" key="1">
    <source>
        <dbReference type="EMBL" id="ETJ25728.1"/>
    </source>
</evidence>
<feature type="non-terminal residue" evidence="1">
    <location>
        <position position="69"/>
    </location>
</feature>
<reference evidence="1" key="1">
    <citation type="submission" date="2013-12" db="EMBL/GenBank/DDBJ databases">
        <title>A Varibaculum cambriense genome reconstructed from a premature infant gut community with otherwise low bacterial novelty that shifts toward anaerobic metabolism during the third week of life.</title>
        <authorList>
            <person name="Brown C.T."/>
            <person name="Sharon I."/>
            <person name="Thomas B.C."/>
            <person name="Castelle C.J."/>
            <person name="Morowitz M.J."/>
            <person name="Banfield J.F."/>
        </authorList>
    </citation>
    <scope>NUCLEOTIDE SEQUENCE</scope>
</reference>
<feature type="non-terminal residue" evidence="1">
    <location>
        <position position="1"/>
    </location>
</feature>
<name>W1X5Z9_9ZZZZ</name>